<evidence type="ECO:0000256" key="1">
    <source>
        <dbReference type="ARBA" id="ARBA00005417"/>
    </source>
</evidence>
<dbReference type="OrthoDB" id="9802264at2"/>
<gene>
    <name evidence="9" type="primary">lolD</name>
    <name evidence="9" type="ORF">OLEAN_C20710</name>
</gene>
<name>R4YMW6_OLEAN</name>
<evidence type="ECO:0000259" key="8">
    <source>
        <dbReference type="PROSITE" id="PS50893"/>
    </source>
</evidence>
<dbReference type="InterPro" id="IPR017871">
    <property type="entry name" value="ABC_transporter-like_CS"/>
</dbReference>
<proteinExistence type="inferred from homology"/>
<keyword evidence="9" id="KW-0449">Lipoprotein</keyword>
<keyword evidence="9" id="KW-0378">Hydrolase</keyword>
<keyword evidence="6" id="KW-1278">Translocase</keyword>
<dbReference type="InterPro" id="IPR017911">
    <property type="entry name" value="MacB-like_ATP-bd"/>
</dbReference>
<feature type="domain" description="ABC transporter" evidence="8">
    <location>
        <begin position="6"/>
        <end position="226"/>
    </location>
</feature>
<reference evidence="9 10" key="1">
    <citation type="journal article" date="2013" name="Nat. Commun.">
        <title>Genome sequence and functional genomic analysis of the oil-degrading bacterium Oleispira antarctica.</title>
        <authorList>
            <person name="Kube M."/>
            <person name="Chernikova T.N."/>
            <person name="Al-Ramahi Y."/>
            <person name="Beloqui A."/>
            <person name="Lopez-Cortez N."/>
            <person name="Guazzaroni M.E."/>
            <person name="Heipieper H.J."/>
            <person name="Klages S."/>
            <person name="Kotsyurbenko O.R."/>
            <person name="Langer I."/>
            <person name="Nechitaylo T.Y."/>
            <person name="Lunsdorf H."/>
            <person name="Fernandez M."/>
            <person name="Juarez S."/>
            <person name="Ciordia S."/>
            <person name="Singer A."/>
            <person name="Kagan O."/>
            <person name="Egorova O."/>
            <person name="Petit P.A."/>
            <person name="Stogios P."/>
            <person name="Kim Y."/>
            <person name="Tchigvintsev A."/>
            <person name="Flick R."/>
            <person name="Denaro R."/>
            <person name="Genovese M."/>
            <person name="Albar J.P."/>
            <person name="Reva O.N."/>
            <person name="Martinez-Gomariz M."/>
            <person name="Tran H."/>
            <person name="Ferrer M."/>
            <person name="Savchenko A."/>
            <person name="Yakunin A.F."/>
            <person name="Yakimov M.M."/>
            <person name="Golyshina O.V."/>
            <person name="Reinhardt R."/>
            <person name="Golyshin P.N."/>
        </authorList>
    </citation>
    <scope>NUCLEOTIDE SEQUENCE [LARGE SCALE GENOMIC DNA]</scope>
</reference>
<dbReference type="SUPFAM" id="SSF52540">
    <property type="entry name" value="P-loop containing nucleoside triphosphate hydrolases"/>
    <property type="match status" value="1"/>
</dbReference>
<keyword evidence="5 9" id="KW-0067">ATP-binding</keyword>
<evidence type="ECO:0000256" key="4">
    <source>
        <dbReference type="ARBA" id="ARBA00022741"/>
    </source>
</evidence>
<dbReference type="Pfam" id="PF00005">
    <property type="entry name" value="ABC_tran"/>
    <property type="match status" value="1"/>
</dbReference>
<dbReference type="PROSITE" id="PS00211">
    <property type="entry name" value="ABC_TRANSPORTER_1"/>
    <property type="match status" value="1"/>
</dbReference>
<dbReference type="GO" id="GO:0005524">
    <property type="term" value="F:ATP binding"/>
    <property type="evidence" value="ECO:0007669"/>
    <property type="project" value="UniProtKB-KW"/>
</dbReference>
<dbReference type="GO" id="GO:0016887">
    <property type="term" value="F:ATP hydrolysis activity"/>
    <property type="evidence" value="ECO:0007669"/>
    <property type="project" value="InterPro"/>
</dbReference>
<evidence type="ECO:0000256" key="3">
    <source>
        <dbReference type="ARBA" id="ARBA00022475"/>
    </source>
</evidence>
<dbReference type="EC" id="3.6.3.-" evidence="9"/>
<evidence type="ECO:0000256" key="6">
    <source>
        <dbReference type="ARBA" id="ARBA00022967"/>
    </source>
</evidence>
<evidence type="ECO:0000313" key="10">
    <source>
        <dbReference type="Proteomes" id="UP000032749"/>
    </source>
</evidence>
<evidence type="ECO:0000256" key="2">
    <source>
        <dbReference type="ARBA" id="ARBA00022448"/>
    </source>
</evidence>
<dbReference type="PATRIC" id="fig|698738.3.peg.2144"/>
<sequence length="230" mass="25041">MNDIILDAKGLSKTYRTGPDEVVVWENVDLKVNIGETISIIGASGSGKSTLLNALGGLDSIDSGEVVLAGHKIHSLAEVARTQLRNRDLGFVYQFHHLLPEFSALENVMMPLLIRGDKAKVARAKALTCLDQVGLSQRSEHKPSELSGGERQRVAIARALVGQPKVVLLDEPTGNLDQQTAEQVEDVLLALSETVGMAFVIVTHDEALAGRANRRYKLSDRTLVEMRKPK</sequence>
<dbReference type="Proteomes" id="UP000032749">
    <property type="component" value="Chromosome"/>
</dbReference>
<keyword evidence="10" id="KW-1185">Reference proteome</keyword>
<keyword evidence="7" id="KW-0472">Membrane</keyword>
<dbReference type="InterPro" id="IPR003593">
    <property type="entry name" value="AAA+_ATPase"/>
</dbReference>
<dbReference type="STRING" id="698738.OLEAN_C20710"/>
<protein>
    <submittedName>
        <fullName evidence="9">Lipoprotein-releasing system ATP-binding protein LolD</fullName>
        <ecNumber evidence="9">3.6.3.-</ecNumber>
    </submittedName>
</protein>
<dbReference type="FunFam" id="3.40.50.300:FF:000230">
    <property type="entry name" value="Lipoprotein-releasing system ATP-binding protein LolD"/>
    <property type="match status" value="1"/>
</dbReference>
<dbReference type="InterPro" id="IPR003439">
    <property type="entry name" value="ABC_transporter-like_ATP-bd"/>
</dbReference>
<dbReference type="GO" id="GO:0044874">
    <property type="term" value="P:lipoprotein localization to outer membrane"/>
    <property type="evidence" value="ECO:0007669"/>
    <property type="project" value="UniProtKB-ARBA"/>
</dbReference>
<accession>R4YMW6</accession>
<organism evidence="9 10">
    <name type="scientific">Oleispira antarctica RB-8</name>
    <dbReference type="NCBI Taxonomy" id="698738"/>
    <lineage>
        <taxon>Bacteria</taxon>
        <taxon>Pseudomonadati</taxon>
        <taxon>Pseudomonadota</taxon>
        <taxon>Gammaproteobacteria</taxon>
        <taxon>Oceanospirillales</taxon>
        <taxon>Oceanospirillaceae</taxon>
        <taxon>Oleispira</taxon>
    </lineage>
</organism>
<keyword evidence="3" id="KW-1003">Cell membrane</keyword>
<dbReference type="EMBL" id="FO203512">
    <property type="protein sequence ID" value="CCK76247.1"/>
    <property type="molecule type" value="Genomic_DNA"/>
</dbReference>
<dbReference type="GO" id="GO:0089705">
    <property type="term" value="P:protein localization to outer membrane"/>
    <property type="evidence" value="ECO:0007669"/>
    <property type="project" value="UniProtKB-ARBA"/>
</dbReference>
<keyword evidence="2" id="KW-0813">Transport</keyword>
<dbReference type="SMART" id="SM00382">
    <property type="entry name" value="AAA"/>
    <property type="match status" value="1"/>
</dbReference>
<dbReference type="CDD" id="cd03255">
    <property type="entry name" value="ABC_MJ0796_LolCDE_FtsE"/>
    <property type="match status" value="1"/>
</dbReference>
<dbReference type="AlphaFoldDB" id="R4YMW6"/>
<dbReference type="PANTHER" id="PTHR42798">
    <property type="entry name" value="LIPOPROTEIN-RELEASING SYSTEM ATP-BINDING PROTEIN LOLD"/>
    <property type="match status" value="1"/>
</dbReference>
<dbReference type="HOGENOM" id="CLU_000604_1_22_6"/>
<evidence type="ECO:0000313" key="9">
    <source>
        <dbReference type="EMBL" id="CCK76247.1"/>
    </source>
</evidence>
<dbReference type="PROSITE" id="PS50893">
    <property type="entry name" value="ABC_TRANSPORTER_2"/>
    <property type="match status" value="1"/>
</dbReference>
<dbReference type="Gene3D" id="3.40.50.300">
    <property type="entry name" value="P-loop containing nucleotide triphosphate hydrolases"/>
    <property type="match status" value="1"/>
</dbReference>
<dbReference type="PANTHER" id="PTHR42798:SF2">
    <property type="entry name" value="ABC TRANSPORTER ATP-BINDING PROTEIN MG467-RELATED"/>
    <property type="match status" value="1"/>
</dbReference>
<comment type="similarity">
    <text evidence="1">Belongs to the ABC transporter superfamily.</text>
</comment>
<evidence type="ECO:0000256" key="5">
    <source>
        <dbReference type="ARBA" id="ARBA00022840"/>
    </source>
</evidence>
<dbReference type="InterPro" id="IPR027417">
    <property type="entry name" value="P-loop_NTPase"/>
</dbReference>
<dbReference type="KEGG" id="oai:OLEAN_C20710"/>
<evidence type="ECO:0000256" key="7">
    <source>
        <dbReference type="ARBA" id="ARBA00023136"/>
    </source>
</evidence>
<keyword evidence="4" id="KW-0547">Nucleotide-binding</keyword>